<proteinExistence type="predicted"/>
<keyword evidence="2" id="KW-1185">Reference proteome</keyword>
<accession>A0A4R0RQ63</accession>
<dbReference type="Proteomes" id="UP000292702">
    <property type="component" value="Unassembled WGS sequence"/>
</dbReference>
<evidence type="ECO:0000313" key="1">
    <source>
        <dbReference type="EMBL" id="TCD69323.1"/>
    </source>
</evidence>
<dbReference type="AlphaFoldDB" id="A0A4R0RQ63"/>
<gene>
    <name evidence="1" type="ORF">EIP91_008079</name>
</gene>
<organism evidence="1 2">
    <name type="scientific">Steccherinum ochraceum</name>
    <dbReference type="NCBI Taxonomy" id="92696"/>
    <lineage>
        <taxon>Eukaryota</taxon>
        <taxon>Fungi</taxon>
        <taxon>Dikarya</taxon>
        <taxon>Basidiomycota</taxon>
        <taxon>Agaricomycotina</taxon>
        <taxon>Agaricomycetes</taxon>
        <taxon>Polyporales</taxon>
        <taxon>Steccherinaceae</taxon>
        <taxon>Steccherinum</taxon>
    </lineage>
</organism>
<protein>
    <submittedName>
        <fullName evidence="1">Uncharacterized protein</fullName>
    </submittedName>
</protein>
<sequence>MAIANRLFRSGRLACLPPLLPNVHHRSRAFDISKPVHEQKLKKKVRQTRWNFKAFLWDAVRHNYPSSLTHPESPDIEPLWRVSALRYDF</sequence>
<reference evidence="1 2" key="1">
    <citation type="submission" date="2018-11" db="EMBL/GenBank/DDBJ databases">
        <title>Genome assembly of Steccherinum ochraceum LE-BIN_3174, the white-rot fungus of the Steccherinaceae family (The Residual Polyporoid clade, Polyporales, Basidiomycota).</title>
        <authorList>
            <person name="Fedorova T.V."/>
            <person name="Glazunova O.A."/>
            <person name="Landesman E.O."/>
            <person name="Moiseenko K.V."/>
            <person name="Psurtseva N.V."/>
            <person name="Savinova O.S."/>
            <person name="Shakhova N.V."/>
            <person name="Tyazhelova T.V."/>
            <person name="Vasina D.V."/>
        </authorList>
    </citation>
    <scope>NUCLEOTIDE SEQUENCE [LARGE SCALE GENOMIC DNA]</scope>
    <source>
        <strain evidence="1 2">LE-BIN_3174</strain>
    </source>
</reference>
<dbReference type="EMBL" id="RWJN01000044">
    <property type="protein sequence ID" value="TCD69323.1"/>
    <property type="molecule type" value="Genomic_DNA"/>
</dbReference>
<name>A0A4R0RQ63_9APHY</name>
<comment type="caution">
    <text evidence="1">The sequence shown here is derived from an EMBL/GenBank/DDBJ whole genome shotgun (WGS) entry which is preliminary data.</text>
</comment>
<evidence type="ECO:0000313" key="2">
    <source>
        <dbReference type="Proteomes" id="UP000292702"/>
    </source>
</evidence>